<keyword evidence="4" id="KW-0966">Cell projection</keyword>
<comment type="similarity">
    <text evidence="5">Belongs to the ropporin family.</text>
</comment>
<keyword evidence="2" id="KW-0282">Flagellum</keyword>
<evidence type="ECO:0000256" key="4">
    <source>
        <dbReference type="ARBA" id="ARBA00023273"/>
    </source>
</evidence>
<evidence type="ECO:0000256" key="1">
    <source>
        <dbReference type="ARBA" id="ARBA00004230"/>
    </source>
</evidence>
<evidence type="ECO:0000313" key="7">
    <source>
        <dbReference type="EMBL" id="KAG5344401.1"/>
    </source>
</evidence>
<dbReference type="PANTHER" id="PTHR14952:SF9">
    <property type="entry name" value="EF-HAND DOMAIN-CONTAINING PROTEIN"/>
    <property type="match status" value="1"/>
</dbReference>
<reference evidence="7" key="1">
    <citation type="submission" date="2020-03" db="EMBL/GenBank/DDBJ databases">
        <title>Relaxed selection underlies rapid genomic changes in the transitions from sociality to social parasitism in ants.</title>
        <authorList>
            <person name="Bi X."/>
        </authorList>
    </citation>
    <scope>NUCLEOTIDE SEQUENCE</scope>
    <source>
        <strain evidence="7">BGI-DK2014a</strain>
        <tissue evidence="7">Whole body</tissue>
    </source>
</reference>
<dbReference type="AlphaFoldDB" id="A0A836KBM8"/>
<feature type="non-terminal residue" evidence="7">
    <location>
        <position position="366"/>
    </location>
</feature>
<dbReference type="Gene3D" id="1.20.890.10">
    <property type="entry name" value="cAMP-dependent protein kinase regulatory subunit, dimerization-anchoring domain"/>
    <property type="match status" value="1"/>
</dbReference>
<evidence type="ECO:0000313" key="8">
    <source>
        <dbReference type="Proteomes" id="UP000669903"/>
    </source>
</evidence>
<name>A0A836KBM8_9HYME</name>
<dbReference type="PANTHER" id="PTHR14952">
    <property type="entry name" value="ROPPORIN-1-LIKE PROTEIN"/>
    <property type="match status" value="1"/>
</dbReference>
<dbReference type="GO" id="GO:0031514">
    <property type="term" value="C:motile cilium"/>
    <property type="evidence" value="ECO:0007669"/>
    <property type="project" value="UniProtKB-SubCell"/>
</dbReference>
<comment type="caution">
    <text evidence="7">The sequence shown here is derived from an EMBL/GenBank/DDBJ whole genome shotgun (WGS) entry which is preliminary data.</text>
</comment>
<sequence length="366" mass="40717">MSFVEQPTFGQEIAVPARLPIILKQFCKAAIRTQPYDLLKWSSSYFRALADGEEPPIKSRLEYPPPSTASGLTLGFLRVLLRQFGNYNKTLPIETILRRWDCLCLDHRDFDTILAIGRFHHTCQVKKFLAVAVGLLGANLTETMIMVCQLFSHEPDGGSAMIPLTLFMEIYEYLAGLACDGNEKNTFEQDTTERTMCKESSVDHTTCSVNSQDTDVDINLDSELIFKDEVDLSKTDLSTELIENSSFEGETTTNSEEKGDKSLTNQKDDSSIGKDSTDINDMISKKFCGVKDANSDRSLSSGVEKDAKITCFPNVPGIGPRLSAERVANVTAWMLECARLQEGMVGPRNIRHTNCPSLHERSTSKS</sequence>
<dbReference type="EMBL" id="JAANIC010002605">
    <property type="protein sequence ID" value="KAG5344401.1"/>
    <property type="molecule type" value="Genomic_DNA"/>
</dbReference>
<evidence type="ECO:0000256" key="5">
    <source>
        <dbReference type="ARBA" id="ARBA00035651"/>
    </source>
</evidence>
<dbReference type="Proteomes" id="UP000669903">
    <property type="component" value="Unassembled WGS sequence"/>
</dbReference>
<feature type="region of interest" description="Disordered" evidence="6">
    <location>
        <begin position="243"/>
        <end position="277"/>
    </location>
</feature>
<keyword evidence="8" id="KW-1185">Reference proteome</keyword>
<dbReference type="InterPro" id="IPR047844">
    <property type="entry name" value="ROP_DD"/>
</dbReference>
<keyword evidence="3" id="KW-0969">Cilium</keyword>
<organism evidence="7 8">
    <name type="scientific">Acromyrmex charruanus</name>
    <dbReference type="NCBI Taxonomy" id="2715315"/>
    <lineage>
        <taxon>Eukaryota</taxon>
        <taxon>Metazoa</taxon>
        <taxon>Ecdysozoa</taxon>
        <taxon>Arthropoda</taxon>
        <taxon>Hexapoda</taxon>
        <taxon>Insecta</taxon>
        <taxon>Pterygota</taxon>
        <taxon>Neoptera</taxon>
        <taxon>Endopterygota</taxon>
        <taxon>Hymenoptera</taxon>
        <taxon>Apocrita</taxon>
        <taxon>Aculeata</taxon>
        <taxon>Formicoidea</taxon>
        <taxon>Formicidae</taxon>
        <taxon>Myrmicinae</taxon>
        <taxon>Acromyrmex</taxon>
    </lineage>
</organism>
<feature type="compositionally biased region" description="Basic and acidic residues" evidence="6">
    <location>
        <begin position="255"/>
        <end position="277"/>
    </location>
</feature>
<dbReference type="SUPFAM" id="SSF47391">
    <property type="entry name" value="Dimerization-anchoring domain of cAMP-dependent PK regulatory subunit"/>
    <property type="match status" value="1"/>
</dbReference>
<evidence type="ECO:0000256" key="2">
    <source>
        <dbReference type="ARBA" id="ARBA00022846"/>
    </source>
</evidence>
<proteinExistence type="inferred from homology"/>
<dbReference type="CDD" id="cd23019">
    <property type="entry name" value="DD_ROP"/>
    <property type="match status" value="1"/>
</dbReference>
<gene>
    <name evidence="7" type="primary">Ropn1l_0</name>
    <name evidence="7" type="ORF">G6Z76_0011238</name>
</gene>
<feature type="compositionally biased region" description="Polar residues" evidence="6">
    <location>
        <begin position="243"/>
        <end position="254"/>
    </location>
</feature>
<evidence type="ECO:0000256" key="6">
    <source>
        <dbReference type="SAM" id="MobiDB-lite"/>
    </source>
</evidence>
<accession>A0A836KBM8</accession>
<protein>
    <submittedName>
        <fullName evidence="7">ROP1L protein</fullName>
    </submittedName>
</protein>
<comment type="subcellular location">
    <subcellularLocation>
        <location evidence="1">Cell projection</location>
        <location evidence="1">Cilium</location>
        <location evidence="1">Flagellum</location>
    </subcellularLocation>
</comment>
<evidence type="ECO:0000256" key="3">
    <source>
        <dbReference type="ARBA" id="ARBA00023069"/>
    </source>
</evidence>
<feature type="non-terminal residue" evidence="7">
    <location>
        <position position="1"/>
    </location>
</feature>